<dbReference type="InterPro" id="IPR027417">
    <property type="entry name" value="P-loop_NTPase"/>
</dbReference>
<feature type="coiled-coil region" evidence="1">
    <location>
        <begin position="616"/>
        <end position="643"/>
    </location>
</feature>
<name>A0A7H0I4R2_9ACTN</name>
<dbReference type="CDD" id="cd00093">
    <property type="entry name" value="HTH_XRE"/>
    <property type="match status" value="1"/>
</dbReference>
<dbReference type="InterPro" id="IPR049945">
    <property type="entry name" value="AAA_22"/>
</dbReference>
<dbReference type="GO" id="GO:0043531">
    <property type="term" value="F:ADP binding"/>
    <property type="evidence" value="ECO:0007669"/>
    <property type="project" value="InterPro"/>
</dbReference>
<dbReference type="InterPro" id="IPR010982">
    <property type="entry name" value="Lambda_DNA-bd_dom_sf"/>
</dbReference>
<evidence type="ECO:0000256" key="1">
    <source>
        <dbReference type="SAM" id="Coils"/>
    </source>
</evidence>
<dbReference type="SUPFAM" id="SSF48452">
    <property type="entry name" value="TPR-like"/>
    <property type="match status" value="1"/>
</dbReference>
<dbReference type="InterPro" id="IPR001387">
    <property type="entry name" value="Cro/C1-type_HTH"/>
</dbReference>
<dbReference type="SUPFAM" id="SSF47413">
    <property type="entry name" value="lambda repressor-like DNA-binding domains"/>
    <property type="match status" value="1"/>
</dbReference>
<dbReference type="Gene3D" id="1.10.260.40">
    <property type="entry name" value="lambda repressor-like DNA-binding domains"/>
    <property type="match status" value="1"/>
</dbReference>
<dbReference type="KEGG" id="sgj:IAG43_32725"/>
<dbReference type="SMART" id="SM00382">
    <property type="entry name" value="AAA"/>
    <property type="match status" value="1"/>
</dbReference>
<evidence type="ECO:0000259" key="2">
    <source>
        <dbReference type="PROSITE" id="PS50943"/>
    </source>
</evidence>
<dbReference type="RefSeq" id="WP_187744821.1">
    <property type="nucleotide sequence ID" value="NZ_CP060826.1"/>
</dbReference>
<dbReference type="PROSITE" id="PS50943">
    <property type="entry name" value="HTH_CROC1"/>
    <property type="match status" value="1"/>
</dbReference>
<dbReference type="GO" id="GO:0003677">
    <property type="term" value="F:DNA binding"/>
    <property type="evidence" value="ECO:0007669"/>
    <property type="project" value="InterPro"/>
</dbReference>
<keyword evidence="4" id="KW-1185">Reference proteome</keyword>
<keyword evidence="1" id="KW-0175">Coiled coil</keyword>
<sequence length="748" mass="79949">MKLGMRLRELRRAAGLTLEELAEASGVSCRAISDMERGHSRTPQPRTLAALTAALNVSDQERLQLEEDVRALRRSGTAARPGLCEPPRSVADFIGRADELAMVLRAAAGGDRGGPVPVVLIHGQAGVGKTSLALRAADALRGDCPGGCLYVDLRGVDPAPPSPGDLAVRLLRALDVPSRAVAASDEERCAQLRAVLRERRCLLVLDNAADEAQVRPLLPGAGAGPVLVTCRRVLSGLEGVRRLALAPLTPEKSAALLRAVADQAADPTAAGDVAEVSRLCGHLPLALRIAGIRLSTRSGWSVQHLLERLEDEDRRLAALRTGDVSVGAAFALSHAQLSAAARRVFRRLAHLPGPDFTAPLAVLVTGDDLADVVDVLDDLVELGLLQPLGADRYQLHDLLRLFAGERLRGEEPEGERAAVRLGMARRMLEITVTAGRWFEPGYGAPPASWAGPVPLATAEEAAHWLRSETENWLGALRIAAGAGEHRLVVETGEALHWFSDTAIAWRGWYEVYGLSRASAAALGDRRLEATHLNYFSWAASACAHRYDEGLAAALAARDIAAADGDRKEEAWALQYAADSVYLDGRHQEALELLGQALCPADLAGDHDGYVHLLMRVGRVQDALGQYEEALASYEQALRELAVRPVSAYQGSQATAQILVYTAHVMALLGRFEEALQRAEEAAALAVTGSVPALVCRLHFVRGLALARLGDHPSARAELIQVLPLTDQVPMSTRVLSDEAAEILASLEG</sequence>
<dbReference type="AlphaFoldDB" id="A0A7H0I4R2"/>
<evidence type="ECO:0000313" key="4">
    <source>
        <dbReference type="Proteomes" id="UP000516230"/>
    </source>
</evidence>
<dbReference type="SMART" id="SM00530">
    <property type="entry name" value="HTH_XRE"/>
    <property type="match status" value="1"/>
</dbReference>
<gene>
    <name evidence="3" type="ORF">IAG43_32725</name>
</gene>
<keyword evidence="3" id="KW-0614">Plasmid</keyword>
<dbReference type="PANTHER" id="PTHR47691">
    <property type="entry name" value="REGULATOR-RELATED"/>
    <property type="match status" value="1"/>
</dbReference>
<dbReference type="InterPro" id="IPR003593">
    <property type="entry name" value="AAA+_ATPase"/>
</dbReference>
<dbReference type="InterPro" id="IPR011990">
    <property type="entry name" value="TPR-like_helical_dom_sf"/>
</dbReference>
<dbReference type="Pfam" id="PF13560">
    <property type="entry name" value="HTH_31"/>
    <property type="match status" value="1"/>
</dbReference>
<evidence type="ECO:0000313" key="3">
    <source>
        <dbReference type="EMBL" id="QNP67778.1"/>
    </source>
</evidence>
<geneLocation type="plasmid" evidence="3 4">
    <name>unnamed2</name>
</geneLocation>
<dbReference type="PANTHER" id="PTHR47691:SF3">
    <property type="entry name" value="HTH-TYPE TRANSCRIPTIONAL REGULATOR RV0890C-RELATED"/>
    <property type="match status" value="1"/>
</dbReference>
<dbReference type="Gene3D" id="1.25.40.10">
    <property type="entry name" value="Tetratricopeptide repeat domain"/>
    <property type="match status" value="1"/>
</dbReference>
<feature type="domain" description="HTH cro/C1-type" evidence="2">
    <location>
        <begin position="7"/>
        <end position="63"/>
    </location>
</feature>
<proteinExistence type="predicted"/>
<dbReference type="Gene3D" id="3.40.50.300">
    <property type="entry name" value="P-loop containing nucleotide triphosphate hydrolases"/>
    <property type="match status" value="1"/>
</dbReference>
<accession>A0A7H0I4R2</accession>
<organism evidence="3 4">
    <name type="scientific">Streptomyces genisteinicus</name>
    <dbReference type="NCBI Taxonomy" id="2768068"/>
    <lineage>
        <taxon>Bacteria</taxon>
        <taxon>Bacillati</taxon>
        <taxon>Actinomycetota</taxon>
        <taxon>Actinomycetes</taxon>
        <taxon>Kitasatosporales</taxon>
        <taxon>Streptomycetaceae</taxon>
        <taxon>Streptomyces</taxon>
    </lineage>
</organism>
<feature type="coiled-coil region" evidence="1">
    <location>
        <begin position="48"/>
        <end position="75"/>
    </location>
</feature>
<protein>
    <submittedName>
        <fullName evidence="3">Helix-turn-helix domain-containing protein</fullName>
    </submittedName>
</protein>
<dbReference type="Proteomes" id="UP000516230">
    <property type="component" value="Plasmid unnamed2"/>
</dbReference>
<reference evidence="3 4" key="1">
    <citation type="submission" date="2020-08" db="EMBL/GenBank/DDBJ databases">
        <title>A novel species.</title>
        <authorList>
            <person name="Gao J."/>
        </authorList>
    </citation>
    <scope>NUCLEOTIDE SEQUENCE [LARGE SCALE GENOMIC DNA]</scope>
    <source>
        <strain evidence="3 4">CRPJ-33</strain>
        <plasmid evidence="3 4">unnamed2</plasmid>
    </source>
</reference>
<dbReference type="SUPFAM" id="SSF52540">
    <property type="entry name" value="P-loop containing nucleoside triphosphate hydrolases"/>
    <property type="match status" value="1"/>
</dbReference>
<dbReference type="PRINTS" id="PR00364">
    <property type="entry name" value="DISEASERSIST"/>
</dbReference>
<dbReference type="EMBL" id="CP060826">
    <property type="protein sequence ID" value="QNP67778.1"/>
    <property type="molecule type" value="Genomic_DNA"/>
</dbReference>
<dbReference type="Pfam" id="PF13401">
    <property type="entry name" value="AAA_22"/>
    <property type="match status" value="1"/>
</dbReference>